<feature type="chain" id="PRO_5004541314" evidence="1">
    <location>
        <begin position="31"/>
        <end position="324"/>
    </location>
</feature>
<accession>S5UD03</accession>
<dbReference type="InterPro" id="IPR029058">
    <property type="entry name" value="AB_hydrolase_fold"/>
</dbReference>
<dbReference type="SUPFAM" id="SSF53474">
    <property type="entry name" value="alpha/beta-Hydrolases"/>
    <property type="match status" value="1"/>
</dbReference>
<feature type="signal peptide" evidence="1">
    <location>
        <begin position="1"/>
        <end position="30"/>
    </location>
</feature>
<keyword evidence="1" id="KW-0732">Signal</keyword>
<protein>
    <submittedName>
        <fullName evidence="2">Uncharacterized protein</fullName>
    </submittedName>
</protein>
<evidence type="ECO:0000313" key="2">
    <source>
        <dbReference type="EMBL" id="AGS49812.1"/>
    </source>
</evidence>
<evidence type="ECO:0000256" key="1">
    <source>
        <dbReference type="SAM" id="SignalP"/>
    </source>
</evidence>
<organism evidence="2">
    <name type="scientific">uncultured bacterium esnapd16.1</name>
    <dbReference type="NCBI Taxonomy" id="1366596"/>
    <lineage>
        <taxon>Bacteria</taxon>
        <taxon>environmental samples</taxon>
    </lineage>
</organism>
<dbReference type="EMBL" id="KF264555">
    <property type="protein sequence ID" value="AGS49812.1"/>
    <property type="molecule type" value="Genomic_DNA"/>
</dbReference>
<sequence length="324" mass="33287">MPRPRHLAAALLGPCLALGLTVAAAPAATAGTPTPARAALGLPVSTYAVTLPSGDPADVYHPRVPAALRPVLTDAFPVVAVLQGANVDKAQYGDVSRVLARQGFVVVVPNHVRPPGGPLPPGLFTSQTVVPNVLAAATAEDDRPGSPIAGVVDTDRLGVVGHSFGGAVALFAAADVCEFPLCDGPYRRPAALKAVAAYGTNLATGDRLDRDLDTSGVAVALVQGTLDGIAPLAEAEVTYPSLERPRALITIAGANHYGITDVDDPTGAAPDPNEPALAQDRATTLVGRWSGLWLRAQLRGDPVARTLIELFRGSVDGTVRVRTD</sequence>
<proteinExistence type="predicted"/>
<dbReference type="AlphaFoldDB" id="S5UD03"/>
<name>S5UD03_9BACT</name>
<reference evidence="2" key="1">
    <citation type="journal article" date="2013" name="Proc. Natl. Acad. Sci. U.S.A.">
        <title>Mapping gene clusters within arrayed metagenomic libraries to expand the structural diversity of biomedically relevant natural products.</title>
        <authorList>
            <person name="Owen J.G."/>
            <person name="Reddy B.V."/>
            <person name="Ternei M.A."/>
            <person name="Charlop-Powers Z."/>
            <person name="Calle P.Y."/>
            <person name="Kim J.H."/>
            <person name="Brady S.F."/>
        </authorList>
    </citation>
    <scope>NUCLEOTIDE SEQUENCE</scope>
</reference>
<dbReference type="Gene3D" id="3.40.50.1820">
    <property type="entry name" value="alpha/beta hydrolase"/>
    <property type="match status" value="1"/>
</dbReference>